<gene>
    <name evidence="1" type="ORF">METZ01_LOCUS150302</name>
</gene>
<name>A0A382A7C7_9ZZZZ</name>
<proteinExistence type="predicted"/>
<evidence type="ECO:0000313" key="1">
    <source>
        <dbReference type="EMBL" id="SVA97448.1"/>
    </source>
</evidence>
<protein>
    <submittedName>
        <fullName evidence="1">Uncharacterized protein</fullName>
    </submittedName>
</protein>
<sequence length="75" mass="8580">MMRVVNMKYTMTILVILPLVLVILSLMMILSVEPPLVQKSVVIEFKKHSIPMSNPYCQTANDYMSSLNICPKKHN</sequence>
<reference evidence="1" key="1">
    <citation type="submission" date="2018-05" db="EMBL/GenBank/DDBJ databases">
        <authorList>
            <person name="Lanie J.A."/>
            <person name="Ng W.-L."/>
            <person name="Kazmierczak K.M."/>
            <person name="Andrzejewski T.M."/>
            <person name="Davidsen T.M."/>
            <person name="Wayne K.J."/>
            <person name="Tettelin H."/>
            <person name="Glass J.I."/>
            <person name="Rusch D."/>
            <person name="Podicherti R."/>
            <person name="Tsui H.-C.T."/>
            <person name="Winkler M.E."/>
        </authorList>
    </citation>
    <scope>NUCLEOTIDE SEQUENCE</scope>
</reference>
<dbReference type="EMBL" id="UINC01024225">
    <property type="protein sequence ID" value="SVA97448.1"/>
    <property type="molecule type" value="Genomic_DNA"/>
</dbReference>
<organism evidence="1">
    <name type="scientific">marine metagenome</name>
    <dbReference type="NCBI Taxonomy" id="408172"/>
    <lineage>
        <taxon>unclassified sequences</taxon>
        <taxon>metagenomes</taxon>
        <taxon>ecological metagenomes</taxon>
    </lineage>
</organism>
<dbReference type="AlphaFoldDB" id="A0A382A7C7"/>
<accession>A0A382A7C7</accession>